<dbReference type="SMART" id="SM01232">
    <property type="entry name" value="H2TH"/>
    <property type="match status" value="1"/>
</dbReference>
<name>A0A3P1B5Y6_9FLAO</name>
<dbReference type="GO" id="GO:0003684">
    <property type="term" value="F:damaged DNA binding"/>
    <property type="evidence" value="ECO:0007669"/>
    <property type="project" value="InterPro"/>
</dbReference>
<evidence type="ECO:0000256" key="8">
    <source>
        <dbReference type="ARBA" id="ARBA00023125"/>
    </source>
</evidence>
<evidence type="ECO:0000259" key="14">
    <source>
        <dbReference type="PROSITE" id="PS51066"/>
    </source>
</evidence>
<evidence type="ECO:0000259" key="15">
    <source>
        <dbReference type="PROSITE" id="PS51068"/>
    </source>
</evidence>
<evidence type="ECO:0000256" key="4">
    <source>
        <dbReference type="ARBA" id="ARBA00022763"/>
    </source>
</evidence>
<evidence type="ECO:0000256" key="7">
    <source>
        <dbReference type="ARBA" id="ARBA00022833"/>
    </source>
</evidence>
<dbReference type="SMART" id="SM00898">
    <property type="entry name" value="Fapy_DNA_glyco"/>
    <property type="match status" value="1"/>
</dbReference>
<dbReference type="InterPro" id="IPR035937">
    <property type="entry name" value="FPG_N"/>
</dbReference>
<dbReference type="InterPro" id="IPR010979">
    <property type="entry name" value="Ribosomal_uS13-like_H2TH"/>
</dbReference>
<dbReference type="GO" id="GO:0016829">
    <property type="term" value="F:lyase activity"/>
    <property type="evidence" value="ECO:0007669"/>
    <property type="project" value="UniProtKB-KW"/>
</dbReference>
<dbReference type="InterPro" id="IPR015886">
    <property type="entry name" value="H2TH_FPG"/>
</dbReference>
<evidence type="ECO:0000256" key="1">
    <source>
        <dbReference type="ARBA" id="ARBA00001668"/>
    </source>
</evidence>
<evidence type="ECO:0000256" key="6">
    <source>
        <dbReference type="ARBA" id="ARBA00022801"/>
    </source>
</evidence>
<keyword evidence="7" id="KW-0862">Zinc</keyword>
<comment type="caution">
    <text evidence="16">The sequence shown here is derived from an EMBL/GenBank/DDBJ whole genome shotgun (WGS) entry which is preliminary data.</text>
</comment>
<dbReference type="Gene3D" id="1.10.8.50">
    <property type="match status" value="1"/>
</dbReference>
<dbReference type="Gene3D" id="3.20.190.10">
    <property type="entry name" value="MutM-like, N-terminal"/>
    <property type="match status" value="1"/>
</dbReference>
<evidence type="ECO:0000256" key="2">
    <source>
        <dbReference type="ARBA" id="ARBA00009409"/>
    </source>
</evidence>
<evidence type="ECO:0000256" key="11">
    <source>
        <dbReference type="ARBA" id="ARBA00023268"/>
    </source>
</evidence>
<keyword evidence="16" id="KW-0255">Endonuclease</keyword>
<dbReference type="PANTHER" id="PTHR22993">
    <property type="entry name" value="FORMAMIDOPYRIMIDINE-DNA GLYCOSYLASE"/>
    <property type="match status" value="1"/>
</dbReference>
<dbReference type="RefSeq" id="WP_124898392.1">
    <property type="nucleotide sequence ID" value="NZ_RQTJ01000003.1"/>
</dbReference>
<dbReference type="PROSITE" id="PS51066">
    <property type="entry name" value="ZF_FPG_2"/>
    <property type="match status" value="1"/>
</dbReference>
<keyword evidence="6" id="KW-0378">Hydrolase</keyword>
<dbReference type="Pfam" id="PF06831">
    <property type="entry name" value="H2TH"/>
    <property type="match status" value="1"/>
</dbReference>
<evidence type="ECO:0000313" key="16">
    <source>
        <dbReference type="EMBL" id="RRA96536.1"/>
    </source>
</evidence>
<comment type="similarity">
    <text evidence="2">Belongs to the FPG family.</text>
</comment>
<dbReference type="EMBL" id="RQTJ01000003">
    <property type="protein sequence ID" value="RRA96536.1"/>
    <property type="molecule type" value="Genomic_DNA"/>
</dbReference>
<dbReference type="PANTHER" id="PTHR22993:SF9">
    <property type="entry name" value="FORMAMIDOPYRIMIDINE-DNA GLYCOSYLASE"/>
    <property type="match status" value="1"/>
</dbReference>
<dbReference type="InterPro" id="IPR012319">
    <property type="entry name" value="FPG_cat"/>
</dbReference>
<dbReference type="AlphaFoldDB" id="A0A3P1B5Y6"/>
<keyword evidence="10" id="KW-0456">Lyase</keyword>
<keyword evidence="5 13" id="KW-0863">Zinc-finger</keyword>
<keyword evidence="17" id="KW-1185">Reference proteome</keyword>
<evidence type="ECO:0000256" key="13">
    <source>
        <dbReference type="PROSITE-ProRule" id="PRU00391"/>
    </source>
</evidence>
<organism evidence="16 17">
    <name type="scientific">Paenimyroides viscosum</name>
    <dbReference type="NCBI Taxonomy" id="2488729"/>
    <lineage>
        <taxon>Bacteria</taxon>
        <taxon>Pseudomonadati</taxon>
        <taxon>Bacteroidota</taxon>
        <taxon>Flavobacteriia</taxon>
        <taxon>Flavobacteriales</taxon>
        <taxon>Flavobacteriaceae</taxon>
        <taxon>Paenimyroides</taxon>
    </lineage>
</organism>
<dbReference type="GO" id="GO:0003906">
    <property type="term" value="F:DNA-(apurinic or apyrimidinic site) endonuclease activity"/>
    <property type="evidence" value="ECO:0007669"/>
    <property type="project" value="InterPro"/>
</dbReference>
<evidence type="ECO:0000256" key="5">
    <source>
        <dbReference type="ARBA" id="ARBA00022771"/>
    </source>
</evidence>
<evidence type="ECO:0000256" key="10">
    <source>
        <dbReference type="ARBA" id="ARBA00023239"/>
    </source>
</evidence>
<dbReference type="OrthoDB" id="9800855at2"/>
<dbReference type="PROSITE" id="PS51068">
    <property type="entry name" value="FPG_CAT"/>
    <property type="match status" value="1"/>
</dbReference>
<dbReference type="InterPro" id="IPR000214">
    <property type="entry name" value="Znf_DNA_glyclase/AP_lyase"/>
</dbReference>
<dbReference type="SUPFAM" id="SSF46946">
    <property type="entry name" value="S13-like H2TH domain"/>
    <property type="match status" value="1"/>
</dbReference>
<dbReference type="GO" id="GO:0008270">
    <property type="term" value="F:zinc ion binding"/>
    <property type="evidence" value="ECO:0007669"/>
    <property type="project" value="UniProtKB-KW"/>
</dbReference>
<keyword evidence="16" id="KW-0540">Nuclease</keyword>
<dbReference type="GO" id="GO:0006284">
    <property type="term" value="P:base-excision repair"/>
    <property type="evidence" value="ECO:0007669"/>
    <property type="project" value="InterPro"/>
</dbReference>
<gene>
    <name evidence="16" type="ORF">EG242_02765</name>
</gene>
<reference evidence="16 17" key="1">
    <citation type="submission" date="2018-11" db="EMBL/GenBank/DDBJ databases">
        <title>Flavobacterium sp. nov., YIM 102796 draft genome.</title>
        <authorList>
            <person name="Li G."/>
            <person name="Jiang Y."/>
        </authorList>
    </citation>
    <scope>NUCLEOTIDE SEQUENCE [LARGE SCALE GENOMIC DNA]</scope>
    <source>
        <strain evidence="16 17">YIM 102796</strain>
    </source>
</reference>
<feature type="domain" description="Formamidopyrimidine-DNA glycosylase catalytic" evidence="15">
    <location>
        <begin position="2"/>
        <end position="89"/>
    </location>
</feature>
<evidence type="ECO:0000256" key="3">
    <source>
        <dbReference type="ARBA" id="ARBA00022723"/>
    </source>
</evidence>
<keyword evidence="4" id="KW-0227">DNA damage</keyword>
<evidence type="ECO:0000256" key="12">
    <source>
        <dbReference type="ARBA" id="ARBA00023295"/>
    </source>
</evidence>
<keyword evidence="8" id="KW-0238">DNA-binding</keyword>
<accession>A0A3P1B5Y6</accession>
<evidence type="ECO:0000256" key="9">
    <source>
        <dbReference type="ARBA" id="ARBA00023204"/>
    </source>
</evidence>
<dbReference type="Proteomes" id="UP000268372">
    <property type="component" value="Unassembled WGS sequence"/>
</dbReference>
<feature type="domain" description="FPG-type" evidence="14">
    <location>
        <begin position="206"/>
        <end position="240"/>
    </location>
</feature>
<evidence type="ECO:0000313" key="17">
    <source>
        <dbReference type="Proteomes" id="UP000268372"/>
    </source>
</evidence>
<dbReference type="SUPFAM" id="SSF81624">
    <property type="entry name" value="N-terminal domain of MutM-like DNA repair proteins"/>
    <property type="match status" value="1"/>
</dbReference>
<comment type="catalytic activity">
    <reaction evidence="1">
        <text>Hydrolysis of DNA containing ring-opened 7-methylguanine residues, releasing 2,6-diamino-4-hydroxy-5-(N-methyl)formamidopyrimidine.</text>
        <dbReference type="EC" id="3.2.2.23"/>
    </reaction>
</comment>
<dbReference type="GO" id="GO:0008534">
    <property type="term" value="F:oxidized purine nucleobase lesion DNA N-glycosylase activity"/>
    <property type="evidence" value="ECO:0007669"/>
    <property type="project" value="UniProtKB-EC"/>
</dbReference>
<proteinExistence type="inferred from homology"/>
<keyword evidence="9" id="KW-0234">DNA repair</keyword>
<keyword evidence="12" id="KW-0326">Glycosidase</keyword>
<keyword evidence="3" id="KW-0479">Metal-binding</keyword>
<keyword evidence="11" id="KW-0511">Multifunctional enzyme</keyword>
<protein>
    <submittedName>
        <fullName evidence="16">Endonuclease</fullName>
    </submittedName>
</protein>
<sequence>MPEGPSIVIAKEEMTVFIGKKIIEANGNAKIDIDRIEDKVLTDVKSWGKHLLLCFDDFTIRIHFLLFGSYLVNESKSTAIRLGLVFKNGYINFYAASVKILEGNADAHYDWSADVMNDGWNSAAALKKLSDNKQELICDVLLDQDIFSGVGNIIKNEVLFRTKVNPTSIVGKIPSKKIKEVVEQARIYSFDFLKWKKEYQLKKQWLVHTKKDCVQCGKALVKEYTGKKKRRSFFCTTCQKLYV</sequence>